<keyword evidence="2" id="KW-1185">Reference proteome</keyword>
<proteinExistence type="predicted"/>
<gene>
    <name evidence="1" type="ORF">BPPAER656_00930</name>
</gene>
<evidence type="ECO:0000313" key="1">
    <source>
        <dbReference type="EMBL" id="ALP47914.1"/>
    </source>
</evidence>
<dbReference type="RefSeq" id="YP_009187490.1">
    <property type="nucleotide sequence ID" value="NC_028657.1"/>
</dbReference>
<dbReference type="OrthoDB" id="28591at10239"/>
<dbReference type="EMBL" id="KT968831">
    <property type="protein sequence ID" value="ALP47914.1"/>
    <property type="molecule type" value="Genomic_DNA"/>
</dbReference>
<name>A0A0S2SYA9_9CAUD</name>
<dbReference type="KEGG" id="vg:26516147"/>
<sequence>MNLNSARIAWHDAFYTPWNSGMAEAAERAALGIVEAGGYVRRRITEIDDEGEAVSYSQYTFVPGIHQTKTERDISTPRAVHQALAGVIQKAIDTLPAHLKVFGNHMYSPMAGEDDKEAAEEIVFRVAYETGPRMYTKKFEKARYVAAGVLFRYRRMHQGGQSEGVDPCPSPESFRAWLDRMHGIELDPRNWDREWDGFIQACFDACNDLDKAALVPVSSAIKMMKNAA</sequence>
<accession>A0A0S2SYA9</accession>
<protein>
    <submittedName>
        <fullName evidence="1">Uncharacterized protein</fullName>
    </submittedName>
</protein>
<dbReference type="GeneID" id="26516147"/>
<organism evidence="1 2">
    <name type="scientific">Pseudomonas phage YMC11/02/R656</name>
    <dbReference type="NCBI Taxonomy" id="1755689"/>
    <lineage>
        <taxon>Viruses</taxon>
        <taxon>Duplodnaviria</taxon>
        <taxon>Heunggongvirae</taxon>
        <taxon>Uroviricota</taxon>
        <taxon>Caudoviricetes</taxon>
        <taxon>Bugaksanvirus</taxon>
        <taxon>Bugaksanvirus R656</taxon>
    </lineage>
</organism>
<reference evidence="1 2" key="1">
    <citation type="submission" date="2015-10" db="EMBL/GenBank/DDBJ databases">
        <title>Complete Genome Sequence of the Pseudomonas phage YMC11/02/R656_PAE_BP.</title>
        <authorList>
            <person name="Jeon J."/>
            <person name="Yong D."/>
            <person name="Lee K."/>
        </authorList>
    </citation>
    <scope>NUCLEOTIDE SEQUENCE [LARGE SCALE GENOMIC DNA]</scope>
</reference>
<evidence type="ECO:0000313" key="2">
    <source>
        <dbReference type="Proteomes" id="UP000201818"/>
    </source>
</evidence>
<dbReference type="Proteomes" id="UP000201818">
    <property type="component" value="Segment"/>
</dbReference>